<comment type="function">
    <text evidence="4">Transcriptional coactivator that stimulates GCN4-dependent transcriptional activity by bridging the DNA-binding region of GCN4 and TBP (SPT15), thereby recruiting TBP to GCN4-bound promoters. Involved in induction of the ribosome quality control (RQC) pathway; a pathway that degrades nascent peptide chains during problematic translation. Required to prevent stalled ribosomes from frameshifting.</text>
</comment>
<dbReference type="InterPro" id="IPR036581">
    <property type="entry name" value="Cyanate_lyase_C_sf"/>
</dbReference>
<evidence type="ECO:0000259" key="6">
    <source>
        <dbReference type="SMART" id="SM01116"/>
    </source>
</evidence>
<dbReference type="GO" id="GO:0003677">
    <property type="term" value="F:DNA binding"/>
    <property type="evidence" value="ECO:0007669"/>
    <property type="project" value="InterPro"/>
</dbReference>
<dbReference type="NCBIfam" id="TIGR00673">
    <property type="entry name" value="cynS"/>
    <property type="match status" value="1"/>
</dbReference>
<sequence length="172" mass="19002">DANRSTTSPLAGLPSACHVLLDAKAKKGLTFEQISEQIGKPEVWTAALFYGQAKPDEETLQKLAQVLDIFPEVLQDGLGGSYVVHRGESWTWPPKDPVLYRLYEVLVVYGYSYKALIAEKFGDGIMSAIDFRTSVKRKADPKGDRVVITMDGKFLPYSLTGEGNAWSRESDA</sequence>
<dbReference type="CDD" id="cd00559">
    <property type="entry name" value="Cyanase_C"/>
    <property type="match status" value="1"/>
</dbReference>
<dbReference type="InterPro" id="IPR008076">
    <property type="entry name" value="Cyanase"/>
</dbReference>
<dbReference type="PRINTS" id="PR01693">
    <property type="entry name" value="CYANASE"/>
</dbReference>
<evidence type="ECO:0000256" key="4">
    <source>
        <dbReference type="ARBA" id="ARBA00035107"/>
    </source>
</evidence>
<dbReference type="InterPro" id="IPR010982">
    <property type="entry name" value="Lambda_DNA-bd_dom_sf"/>
</dbReference>
<accession>A0A8H3YIC3</accession>
<keyword evidence="3" id="KW-0456">Lyase</keyword>
<dbReference type="PANTHER" id="PTHR34186:SF2">
    <property type="entry name" value="CYANATE HYDRATASE"/>
    <property type="match status" value="1"/>
</dbReference>
<dbReference type="OrthoDB" id="10019422at2759"/>
<evidence type="ECO:0000313" key="7">
    <source>
        <dbReference type="EMBL" id="GHJ90248.1"/>
    </source>
</evidence>
<evidence type="ECO:0000256" key="3">
    <source>
        <dbReference type="ARBA" id="ARBA00023239"/>
    </source>
</evidence>
<dbReference type="Pfam" id="PF02560">
    <property type="entry name" value="Cyanate_lyase"/>
    <property type="match status" value="1"/>
</dbReference>
<name>A0A8H3YIC3_9TREE</name>
<dbReference type="NCBIfam" id="NF002773">
    <property type="entry name" value="PRK02866.1"/>
    <property type="match status" value="1"/>
</dbReference>
<comment type="similarity">
    <text evidence="2">Belongs to the MBF1 family.</text>
</comment>
<evidence type="ECO:0000256" key="2">
    <source>
        <dbReference type="ARBA" id="ARBA00009802"/>
    </source>
</evidence>
<dbReference type="SMART" id="SM00530">
    <property type="entry name" value="HTH_XRE"/>
    <property type="match status" value="1"/>
</dbReference>
<dbReference type="SMART" id="SM01116">
    <property type="entry name" value="Cyanate_lyase"/>
    <property type="match status" value="1"/>
</dbReference>
<dbReference type="PANTHER" id="PTHR34186">
    <property type="entry name" value="CYANATE HYDRATASE"/>
    <property type="match status" value="1"/>
</dbReference>
<proteinExistence type="inferred from homology"/>
<dbReference type="AlphaFoldDB" id="A0A8H3YIC3"/>
<dbReference type="Proteomes" id="UP000620104">
    <property type="component" value="Unassembled WGS sequence"/>
</dbReference>
<feature type="domain" description="Cyanate lyase C-terminal" evidence="6">
    <location>
        <begin position="88"/>
        <end position="158"/>
    </location>
</feature>
<dbReference type="InterPro" id="IPR001387">
    <property type="entry name" value="Cro/C1-type_HTH"/>
</dbReference>
<feature type="domain" description="HTH cro/C1-type" evidence="5">
    <location>
        <begin position="19"/>
        <end position="74"/>
    </location>
</feature>
<evidence type="ECO:0000259" key="5">
    <source>
        <dbReference type="SMART" id="SM00530"/>
    </source>
</evidence>
<dbReference type="HAMAP" id="MF_00535">
    <property type="entry name" value="Cyanate_hydrat"/>
    <property type="match status" value="1"/>
</dbReference>
<dbReference type="Gene3D" id="1.10.260.40">
    <property type="entry name" value="lambda repressor-like DNA-binding domains"/>
    <property type="match status" value="1"/>
</dbReference>
<evidence type="ECO:0008006" key="9">
    <source>
        <dbReference type="Google" id="ProtNLM"/>
    </source>
</evidence>
<feature type="non-terminal residue" evidence="7">
    <location>
        <position position="1"/>
    </location>
</feature>
<dbReference type="SUPFAM" id="SSF55234">
    <property type="entry name" value="Cyanase C-terminal domain"/>
    <property type="match status" value="1"/>
</dbReference>
<dbReference type="SUPFAM" id="SSF47413">
    <property type="entry name" value="lambda repressor-like DNA-binding domains"/>
    <property type="match status" value="1"/>
</dbReference>
<dbReference type="InterPro" id="IPR003712">
    <property type="entry name" value="Cyanate_lyase_C"/>
</dbReference>
<dbReference type="EMBL" id="BLZA01000057">
    <property type="protein sequence ID" value="GHJ90248.1"/>
    <property type="molecule type" value="Genomic_DNA"/>
</dbReference>
<dbReference type="Gene3D" id="3.30.1160.10">
    <property type="entry name" value="Cyanate lyase, C-terminal domain"/>
    <property type="match status" value="1"/>
</dbReference>
<comment type="caution">
    <text evidence="7">The sequence shown here is derived from an EMBL/GenBank/DDBJ whole genome shotgun (WGS) entry which is preliminary data.</text>
</comment>
<reference evidence="7" key="1">
    <citation type="submission" date="2020-07" db="EMBL/GenBank/DDBJ databases">
        <title>Draft Genome Sequence of a Deep-Sea Yeast, Naganishia (Cryptococcus) liquefaciens strain N6.</title>
        <authorList>
            <person name="Han Y.W."/>
            <person name="Kajitani R."/>
            <person name="Morimoto H."/>
            <person name="Parhat M."/>
            <person name="Tsubouchi H."/>
            <person name="Bakenova O."/>
            <person name="Ogata M."/>
            <person name="Argunhan B."/>
            <person name="Aoki R."/>
            <person name="Kajiwara S."/>
            <person name="Itoh T."/>
            <person name="Iwasaki H."/>
        </authorList>
    </citation>
    <scope>NUCLEOTIDE SEQUENCE</scope>
    <source>
        <strain evidence="7">N6</strain>
    </source>
</reference>
<gene>
    <name evidence="7" type="ORF">NliqN6_6650</name>
</gene>
<evidence type="ECO:0000256" key="1">
    <source>
        <dbReference type="ARBA" id="ARBA00003561"/>
    </source>
</evidence>
<dbReference type="GO" id="GO:0008824">
    <property type="term" value="F:cyanate hydratase activity"/>
    <property type="evidence" value="ECO:0007669"/>
    <property type="project" value="InterPro"/>
</dbReference>
<dbReference type="CDD" id="cd00093">
    <property type="entry name" value="HTH_XRE"/>
    <property type="match status" value="1"/>
</dbReference>
<comment type="function">
    <text evidence="1">Catalyzes the reaction of cyanate with bicarbonate to produce ammonia and carbon dioxide.</text>
</comment>
<evidence type="ECO:0000313" key="8">
    <source>
        <dbReference type="Proteomes" id="UP000620104"/>
    </source>
</evidence>
<organism evidence="7 8">
    <name type="scientific">Naganishia liquefaciens</name>
    <dbReference type="NCBI Taxonomy" id="104408"/>
    <lineage>
        <taxon>Eukaryota</taxon>
        <taxon>Fungi</taxon>
        <taxon>Dikarya</taxon>
        <taxon>Basidiomycota</taxon>
        <taxon>Agaricomycotina</taxon>
        <taxon>Tremellomycetes</taxon>
        <taxon>Filobasidiales</taxon>
        <taxon>Filobasidiaceae</taxon>
        <taxon>Naganishia</taxon>
    </lineage>
</organism>
<keyword evidence="8" id="KW-1185">Reference proteome</keyword>
<protein>
    <recommendedName>
        <fullName evidence="9">Cyanase</fullName>
    </recommendedName>
</protein>
<dbReference type="PIRSF" id="PIRSF001263">
    <property type="entry name" value="Cyanate_hydratas"/>
    <property type="match status" value="1"/>
</dbReference>